<dbReference type="GO" id="GO:0019877">
    <property type="term" value="P:diaminopimelate biosynthetic process"/>
    <property type="evidence" value="ECO:0007669"/>
    <property type="project" value="UniProtKB-ARBA"/>
</dbReference>
<dbReference type="PANTHER" id="PTHR11014">
    <property type="entry name" value="PEPTIDASE M20 FAMILY MEMBER"/>
    <property type="match status" value="1"/>
</dbReference>
<organism evidence="4 5">
    <name type="scientific">Serratia rubidaea</name>
    <name type="common">Serratia marinorubra</name>
    <dbReference type="NCBI Taxonomy" id="61652"/>
    <lineage>
        <taxon>Bacteria</taxon>
        <taxon>Pseudomonadati</taxon>
        <taxon>Pseudomonadota</taxon>
        <taxon>Gammaproteobacteria</taxon>
        <taxon>Enterobacterales</taxon>
        <taxon>Yersiniaceae</taxon>
        <taxon>Serratia</taxon>
    </lineage>
</organism>
<dbReference type="SUPFAM" id="SSF53187">
    <property type="entry name" value="Zn-dependent exopeptidases"/>
    <property type="match status" value="1"/>
</dbReference>
<sequence length="393" mass="42404">MKSNGNYTELTDVAPLEEELTALRRHLHQHPELSNVEQQTAALVADKLRQWGYQVTTGIGGYGVVGTLQVGNGGKRLALRADMDALPIEESGDHAYRSRQPGVMHACGHDGHTAMLLGAARYLAQSRSFSGTLHLVFQPAEEVGSNSGAQRMIADGLFERFPCDAIFGMHNHPGYPAGTMMFRSGPFMAACDTITITLHGKGGHAARPHLAVDPLVAASSLVMALQTVVARNIDPTEAAVVTIGSLHAGHAANVIPQSATMELSVRSFNPQVREQLKQRISELAQQHAAGYGARAEVDILPGYPVLINHPQETEFARQVATELLGEQQVVAPFPAIAGSEDFAYYLQQRPGCFMRLGNGDSAMLHNAAYDFNDANLTIGAAYWARLTERFLTA</sequence>
<comment type="cofactor">
    <cofactor evidence="2">
        <name>Mn(2+)</name>
        <dbReference type="ChEBI" id="CHEBI:29035"/>
    </cofactor>
    <text evidence="2">The Mn(2+) ion enhances activity.</text>
</comment>
<name>A0A447QUF6_SERRU</name>
<evidence type="ECO:0000259" key="3">
    <source>
        <dbReference type="Pfam" id="PF07687"/>
    </source>
</evidence>
<feature type="binding site" evidence="2">
    <location>
        <position position="365"/>
    </location>
    <ligand>
        <name>Mn(2+)</name>
        <dbReference type="ChEBI" id="CHEBI:29035"/>
        <label>2</label>
    </ligand>
</feature>
<dbReference type="EMBL" id="LR134155">
    <property type="protein sequence ID" value="VEA73640.1"/>
    <property type="molecule type" value="Genomic_DNA"/>
</dbReference>
<dbReference type="AlphaFoldDB" id="A0A447QUF6"/>
<dbReference type="NCBIfam" id="TIGR01891">
    <property type="entry name" value="amidohydrolases"/>
    <property type="match status" value="1"/>
</dbReference>
<reference evidence="4 5" key="1">
    <citation type="submission" date="2018-12" db="EMBL/GenBank/DDBJ databases">
        <authorList>
            <consortium name="Pathogen Informatics"/>
        </authorList>
    </citation>
    <scope>NUCLEOTIDE SEQUENCE [LARGE SCALE GENOMIC DNA]</scope>
    <source>
        <strain evidence="4 5">NCTC9419</strain>
    </source>
</reference>
<feature type="binding site" evidence="2">
    <location>
        <position position="107"/>
    </location>
    <ligand>
        <name>Mn(2+)</name>
        <dbReference type="ChEBI" id="CHEBI:29035"/>
        <label>2</label>
    </ligand>
</feature>
<keyword evidence="2" id="KW-0479">Metal-binding</keyword>
<dbReference type="STRING" id="61652.AXX16_2940"/>
<feature type="domain" description="Peptidase M20 dimerisation" evidence="3">
    <location>
        <begin position="194"/>
        <end position="290"/>
    </location>
</feature>
<dbReference type="InterPro" id="IPR017439">
    <property type="entry name" value="Amidohydrolase"/>
</dbReference>
<dbReference type="InterPro" id="IPR011650">
    <property type="entry name" value="Peptidase_M20_dimer"/>
</dbReference>
<feature type="binding site" evidence="2">
    <location>
        <position position="142"/>
    </location>
    <ligand>
        <name>Mn(2+)</name>
        <dbReference type="ChEBI" id="CHEBI:29035"/>
        <label>2</label>
    </ligand>
</feature>
<dbReference type="PIRSF" id="PIRSF005962">
    <property type="entry name" value="Pept_M20D_amidohydro"/>
    <property type="match status" value="1"/>
</dbReference>
<dbReference type="FunFam" id="3.30.70.360:FF:000001">
    <property type="entry name" value="N-acetyldiaminopimelate deacetylase"/>
    <property type="match status" value="1"/>
</dbReference>
<proteinExistence type="predicted"/>
<accession>A0A447QUF6</accession>
<evidence type="ECO:0000256" key="1">
    <source>
        <dbReference type="ARBA" id="ARBA00022801"/>
    </source>
</evidence>
<dbReference type="GO" id="GO:0046872">
    <property type="term" value="F:metal ion binding"/>
    <property type="evidence" value="ECO:0007669"/>
    <property type="project" value="UniProtKB-KW"/>
</dbReference>
<feature type="binding site" evidence="2">
    <location>
        <position position="170"/>
    </location>
    <ligand>
        <name>Mn(2+)</name>
        <dbReference type="ChEBI" id="CHEBI:29035"/>
        <label>2</label>
    </ligand>
</feature>
<evidence type="ECO:0000313" key="4">
    <source>
        <dbReference type="EMBL" id="VEA73640.1"/>
    </source>
</evidence>
<feature type="binding site" evidence="2">
    <location>
        <position position="109"/>
    </location>
    <ligand>
        <name>Mn(2+)</name>
        <dbReference type="ChEBI" id="CHEBI:29035"/>
        <label>2</label>
    </ligand>
</feature>
<keyword evidence="2" id="KW-0464">Manganese</keyword>
<dbReference type="Gene3D" id="3.30.70.360">
    <property type="match status" value="1"/>
</dbReference>
<dbReference type="CDD" id="cd05666">
    <property type="entry name" value="M20_Acy1-like"/>
    <property type="match status" value="1"/>
</dbReference>
<dbReference type="InterPro" id="IPR036264">
    <property type="entry name" value="Bact_exopeptidase_dim_dom"/>
</dbReference>
<evidence type="ECO:0000256" key="2">
    <source>
        <dbReference type="PIRSR" id="PIRSR005962-1"/>
    </source>
</evidence>
<dbReference type="EC" id="3.-.-.-" evidence="4"/>
<gene>
    <name evidence="4" type="primary">yxeP_2</name>
    <name evidence="4" type="ORF">NCTC9419_05275</name>
</gene>
<protein>
    <submittedName>
        <fullName evidence="4">Uncharacterized hydrolase YxeP</fullName>
        <ecNumber evidence="4">3.-.-.-</ecNumber>
    </submittedName>
</protein>
<dbReference type="InterPro" id="IPR002933">
    <property type="entry name" value="Peptidase_M20"/>
</dbReference>
<keyword evidence="1 4" id="KW-0378">Hydrolase</keyword>
<dbReference type="Pfam" id="PF07687">
    <property type="entry name" value="M20_dimer"/>
    <property type="match status" value="1"/>
</dbReference>
<dbReference type="Pfam" id="PF01546">
    <property type="entry name" value="Peptidase_M20"/>
    <property type="match status" value="1"/>
</dbReference>
<dbReference type="GO" id="GO:0050118">
    <property type="term" value="F:N-acetyldiaminopimelate deacetylase activity"/>
    <property type="evidence" value="ECO:0007669"/>
    <property type="project" value="UniProtKB-ARBA"/>
</dbReference>
<dbReference type="SUPFAM" id="SSF55031">
    <property type="entry name" value="Bacterial exopeptidase dimerisation domain"/>
    <property type="match status" value="1"/>
</dbReference>
<dbReference type="PANTHER" id="PTHR11014:SF63">
    <property type="entry name" value="METALLOPEPTIDASE, PUTATIVE (AFU_ORTHOLOGUE AFUA_6G09600)-RELATED"/>
    <property type="match status" value="1"/>
</dbReference>
<evidence type="ECO:0000313" key="5">
    <source>
        <dbReference type="Proteomes" id="UP000271603"/>
    </source>
</evidence>
<dbReference type="Proteomes" id="UP000271603">
    <property type="component" value="Chromosome"/>
</dbReference>
<dbReference type="Gene3D" id="3.40.630.10">
    <property type="entry name" value="Zn peptidases"/>
    <property type="match status" value="1"/>
</dbReference>